<dbReference type="Pfam" id="PF09945">
    <property type="entry name" value="DUF2177"/>
    <property type="match status" value="1"/>
</dbReference>
<evidence type="ECO:0000313" key="3">
    <source>
        <dbReference type="Proteomes" id="UP000068905"/>
    </source>
</evidence>
<sequence length="127" mass="14482">MIKTFFIALIFFFIIDVFWIYFVATPMYKQEVSSLMELKIPPALLFYVIFLLGLIFFVVNPNLDNTLLNVFLIGAFFGLVTYGTYDLTVYASMNIFSLKLVVADILWGMFLSGAVATLTVFTINKLN</sequence>
<organism evidence="2 3">
    <name type="scientific">Candidatus Pseudothioglobus singularis PS1</name>
    <dbReference type="NCBI Taxonomy" id="1125411"/>
    <lineage>
        <taxon>Bacteria</taxon>
        <taxon>Pseudomonadati</taxon>
        <taxon>Pseudomonadota</taxon>
        <taxon>Gammaproteobacteria</taxon>
        <taxon>Candidatus Pseudothioglobaceae</taxon>
        <taxon>Candidatus Pseudothioglobus</taxon>
    </lineage>
</organism>
<dbReference type="KEGG" id="tsn:W908_04260"/>
<proteinExistence type="predicted"/>
<feature type="transmembrane region" description="Helical" evidence="1">
    <location>
        <begin position="66"/>
        <end position="85"/>
    </location>
</feature>
<dbReference type="RefSeq" id="WP_082345011.1">
    <property type="nucleotide sequence ID" value="NZ_CP006911.1"/>
</dbReference>
<gene>
    <name evidence="2" type="ORF">W908_04260</name>
</gene>
<feature type="transmembrane region" description="Helical" evidence="1">
    <location>
        <begin position="40"/>
        <end position="59"/>
    </location>
</feature>
<dbReference type="Proteomes" id="UP000068905">
    <property type="component" value="Chromosome"/>
</dbReference>
<keyword evidence="1" id="KW-0472">Membrane</keyword>
<protein>
    <submittedName>
        <fullName evidence="2">Membrane protein</fullName>
    </submittedName>
</protein>
<keyword evidence="1" id="KW-1133">Transmembrane helix</keyword>
<reference evidence="2 3" key="1">
    <citation type="journal article" date="2015" name="Genome Announc.">
        <title>Genome Sequence of 'Candidatus Thioglobus singularis' Strain PS1, a Mixotroph from the SUP05 Clade of Marine Gammaproteobacteria.</title>
        <authorList>
            <person name="Marshall K.T."/>
            <person name="Morris R.M."/>
        </authorList>
    </citation>
    <scope>NUCLEOTIDE SEQUENCE [LARGE SCALE GENOMIC DNA]</scope>
    <source>
        <strain evidence="2 3">PS1</strain>
    </source>
</reference>
<evidence type="ECO:0000256" key="1">
    <source>
        <dbReference type="SAM" id="Phobius"/>
    </source>
</evidence>
<feature type="transmembrane region" description="Helical" evidence="1">
    <location>
        <begin position="7"/>
        <end position="28"/>
    </location>
</feature>
<dbReference type="OrthoDB" id="166547at2"/>
<evidence type="ECO:0000313" key="2">
    <source>
        <dbReference type="EMBL" id="ALE01861.1"/>
    </source>
</evidence>
<dbReference type="STRING" id="1125411.W908_04260"/>
<feature type="transmembrane region" description="Helical" evidence="1">
    <location>
        <begin position="105"/>
        <end position="123"/>
    </location>
</feature>
<dbReference type="AlphaFoldDB" id="A0A0M3T1Y0"/>
<dbReference type="EMBL" id="CP006911">
    <property type="protein sequence ID" value="ALE01861.1"/>
    <property type="molecule type" value="Genomic_DNA"/>
</dbReference>
<name>A0A0M3T1Y0_9GAMM</name>
<dbReference type="InterPro" id="IPR018687">
    <property type="entry name" value="DUF2177_membr"/>
</dbReference>
<accession>A0A0M3T1Y0</accession>
<keyword evidence="3" id="KW-1185">Reference proteome</keyword>
<keyword evidence="1" id="KW-0812">Transmembrane</keyword>